<feature type="domain" description="Exportin-T C-terminal" evidence="11">
    <location>
        <begin position="594"/>
        <end position="1120"/>
    </location>
</feature>
<protein>
    <recommendedName>
        <fullName evidence="3 9">Exportin-T</fullName>
    </recommendedName>
    <alternativeName>
        <fullName evidence="9">Exportin(tRNA)</fullName>
    </alternativeName>
    <alternativeName>
        <fullName evidence="9">tRNA exportin</fullName>
    </alternativeName>
</protein>
<evidence type="ECO:0000313" key="13">
    <source>
        <dbReference type="Proteomes" id="UP000245771"/>
    </source>
</evidence>
<dbReference type="InterPro" id="IPR016024">
    <property type="entry name" value="ARM-type_fold"/>
</dbReference>
<dbReference type="OrthoDB" id="26399at2759"/>
<dbReference type="GO" id="GO:0000049">
    <property type="term" value="F:tRNA binding"/>
    <property type="evidence" value="ECO:0007669"/>
    <property type="project" value="UniProtKB-UniRule"/>
</dbReference>
<keyword evidence="7 9" id="KW-0694">RNA-binding</keyword>
<keyword evidence="5 9" id="KW-0963">Cytoplasm</keyword>
<dbReference type="Gene3D" id="1.25.10.10">
    <property type="entry name" value="Leucine-rich Repeat Variant"/>
    <property type="match status" value="1"/>
</dbReference>
<feature type="domain" description="Exportin-1/Importin-beta-like" evidence="10">
    <location>
        <begin position="115"/>
        <end position="299"/>
    </location>
</feature>
<dbReference type="Proteomes" id="UP000245771">
    <property type="component" value="Unassembled WGS sequence"/>
</dbReference>
<comment type="subcellular location">
    <subcellularLocation>
        <location evidence="1 9">Cytoplasm</location>
    </subcellularLocation>
    <subcellularLocation>
        <location evidence="9">Nucleus</location>
    </subcellularLocation>
    <text evidence="9">Shuttles between the nucleus and the cytoplasm.</text>
</comment>
<dbReference type="EMBL" id="KZ819602">
    <property type="protein sequence ID" value="PWN37583.1"/>
    <property type="molecule type" value="Genomic_DNA"/>
</dbReference>
<dbReference type="InterPro" id="IPR013598">
    <property type="entry name" value="Exportin-1/Importin-b-like"/>
</dbReference>
<dbReference type="InParanoid" id="A0A316VMF0"/>
<comment type="similarity">
    <text evidence="2 9">Belongs to the exportin family.</text>
</comment>
<dbReference type="AlphaFoldDB" id="A0A316VMF0"/>
<dbReference type="GO" id="GO:0031267">
    <property type="term" value="F:small GTPase binding"/>
    <property type="evidence" value="ECO:0007669"/>
    <property type="project" value="InterPro"/>
</dbReference>
<gene>
    <name evidence="12" type="ORF">FA14DRAFT_159569</name>
</gene>
<dbReference type="Pfam" id="PF19282">
    <property type="entry name" value="Exportin-T"/>
    <property type="match status" value="2"/>
</dbReference>
<evidence type="ECO:0000313" key="12">
    <source>
        <dbReference type="EMBL" id="PWN37583.1"/>
    </source>
</evidence>
<evidence type="ECO:0000256" key="6">
    <source>
        <dbReference type="ARBA" id="ARBA00022555"/>
    </source>
</evidence>
<name>A0A316VMF0_9BASI</name>
<dbReference type="FunCoup" id="A0A316VMF0">
    <property type="interactions" value="675"/>
</dbReference>
<dbReference type="GO" id="GO:0016363">
    <property type="term" value="C:nuclear matrix"/>
    <property type="evidence" value="ECO:0007669"/>
    <property type="project" value="TreeGrafter"/>
</dbReference>
<dbReference type="STRING" id="1280837.A0A316VMF0"/>
<reference evidence="12 13" key="1">
    <citation type="journal article" date="2018" name="Mol. Biol. Evol.">
        <title>Broad Genomic Sampling Reveals a Smut Pathogenic Ancestry of the Fungal Clade Ustilaginomycotina.</title>
        <authorList>
            <person name="Kijpornyongpan T."/>
            <person name="Mondo S.J."/>
            <person name="Barry K."/>
            <person name="Sandor L."/>
            <person name="Lee J."/>
            <person name="Lipzen A."/>
            <person name="Pangilinan J."/>
            <person name="LaButti K."/>
            <person name="Hainaut M."/>
            <person name="Henrissat B."/>
            <person name="Grigoriev I.V."/>
            <person name="Spatafora J.W."/>
            <person name="Aime M.C."/>
        </authorList>
    </citation>
    <scope>NUCLEOTIDE SEQUENCE [LARGE SCALE GENOMIC DNA]</scope>
    <source>
        <strain evidence="12 13">MCA 3882</strain>
    </source>
</reference>
<dbReference type="GeneID" id="37020056"/>
<dbReference type="PANTHER" id="PTHR15952">
    <property type="entry name" value="EXPORTIN-T/LOS1"/>
    <property type="match status" value="1"/>
</dbReference>
<dbReference type="InterPro" id="IPR011989">
    <property type="entry name" value="ARM-like"/>
</dbReference>
<dbReference type="GO" id="GO:0005737">
    <property type="term" value="C:cytoplasm"/>
    <property type="evidence" value="ECO:0007669"/>
    <property type="project" value="UniProtKB-SubCell"/>
</dbReference>
<evidence type="ECO:0000256" key="1">
    <source>
        <dbReference type="ARBA" id="ARBA00004496"/>
    </source>
</evidence>
<evidence type="ECO:0000256" key="7">
    <source>
        <dbReference type="ARBA" id="ARBA00022884"/>
    </source>
</evidence>
<evidence type="ECO:0000256" key="9">
    <source>
        <dbReference type="RuleBase" id="RU366037"/>
    </source>
</evidence>
<evidence type="ECO:0000259" key="11">
    <source>
        <dbReference type="Pfam" id="PF19282"/>
    </source>
</evidence>
<evidence type="ECO:0000256" key="3">
    <source>
        <dbReference type="ARBA" id="ARBA00018928"/>
    </source>
</evidence>
<feature type="domain" description="Exportin-T C-terminal" evidence="11">
    <location>
        <begin position="375"/>
        <end position="558"/>
    </location>
</feature>
<accession>A0A316VMF0</accession>
<evidence type="ECO:0000256" key="5">
    <source>
        <dbReference type="ARBA" id="ARBA00022490"/>
    </source>
</evidence>
<dbReference type="RefSeq" id="XP_025357885.1">
    <property type="nucleotide sequence ID" value="XM_025498275.1"/>
</dbReference>
<comment type="function">
    <text evidence="9">tRNA nucleus export receptor which facilitates tRNA translocation across the nuclear pore complex.</text>
</comment>
<keyword evidence="13" id="KW-1185">Reference proteome</keyword>
<dbReference type="GO" id="GO:0071528">
    <property type="term" value="P:tRNA re-export from nucleus"/>
    <property type="evidence" value="ECO:0007669"/>
    <property type="project" value="UniProtKB-UniRule"/>
</dbReference>
<keyword evidence="6 9" id="KW-0820">tRNA-binding</keyword>
<keyword evidence="8 9" id="KW-0539">Nucleus</keyword>
<dbReference type="InterPro" id="IPR040017">
    <property type="entry name" value="XPOT"/>
</dbReference>
<sequence>MEEQLLQAVQIASSPAGQNPNIVQDALSFLEQVKLNSQEVWSPCWNIFAARSEETQRPLHSHQQRIFALTLVTDYLENKITTGSDPSQAVAFLQAAALKHFDEEYIGGTGEDGTAYVKNKFAQFLSCLLVQTYGLPPPFTLLPDLVGRMRTHNASSSSALNPTSTDMVLRLLHEISVNLGSDATLRAVRSRERVARDTAIRDEIRNSQATGIADAVWKVIEESFAKTQELASAPASSTDGQGWSMMKAVEITCGACEVIGDYASWIDIGLVVTPDTVDLLCRLLQDNNPSIRSAASDALNGIVSKGMKSPDKMTLLRILNLTTMVGDLERKTRKPEGVNELPDEEVIFREHLAKLTNAVAIEIAKVVEDGSAPSDMRSEADGMLLSHMHLVLDFLTDEYDEMADHVLPCIGVVLTIYKRLQRQSSIAQAQATGLPATQGALTAEKSNLLSRLMGIILIKMKFDEDSEWKGTHDEEEDEDDDDETAKFIQLRKQLQQHAASIAGIDENLFSTPTINLIYETLNACDAFLNNTGPEVSWQRAELALFAVYFVGEILTTSNAQPKAAVGPMSFVSLPANTPKSVRNKPPEGFLLSLTLNQLGEVIQRFYESKISAYRHSAVQMQYFDCSVRYAAFFSVRPEMLADALTPFLDWRGIHNESKSVRCRTDYLFLRFIKETREHIQSSYVQGILESMRSVLVVSAKIVPVGQGEDPFEEALKKSAVFDRQLDLFEACGVLLQLLRQTPDTQMMMLKALIDPLSDQFRQAVEARLADENNLQAILQIHHLFFALANLAKGFPDISPSSSAQTLPWMELFKGIIEQMLTTLQTGALSSFKVIRDAARGAFSRMVSTTGFIALPYVPSLLQILLPRLSENELLDFYSFLGLITAKYKTDLASVMDEMLGSLLDRTFYFLNQDVSGTDDIVTREQLIRGYVTFLSTLIGAGLDEVLRSDHNQSKLETVLQSLVFYATNSPPATVRIIANIMTRLVTLWLEKITSSGPGDSPTLPTANGNGNAANAQIATPRLPLPGFEQFVYSTFVGLIFEIPSKPSFDFNDAQSQIALTELCSLAKAIYQKRGQEFVDMLLTAYFPSINCPSELANEFVLALQKQETKVFKKSLETFILRSRSSTNVV</sequence>
<evidence type="ECO:0000256" key="4">
    <source>
        <dbReference type="ARBA" id="ARBA00022448"/>
    </source>
</evidence>
<dbReference type="PANTHER" id="PTHR15952:SF11">
    <property type="entry name" value="EXPORTIN-T"/>
    <property type="match status" value="1"/>
</dbReference>
<evidence type="ECO:0000256" key="2">
    <source>
        <dbReference type="ARBA" id="ARBA00009466"/>
    </source>
</evidence>
<dbReference type="GO" id="GO:0005643">
    <property type="term" value="C:nuclear pore"/>
    <property type="evidence" value="ECO:0007669"/>
    <property type="project" value="TreeGrafter"/>
</dbReference>
<keyword evidence="4 9" id="KW-0813">Transport</keyword>
<dbReference type="Pfam" id="PF08389">
    <property type="entry name" value="Xpo1"/>
    <property type="match status" value="1"/>
</dbReference>
<dbReference type="SUPFAM" id="SSF48371">
    <property type="entry name" value="ARM repeat"/>
    <property type="match status" value="1"/>
</dbReference>
<proteinExistence type="inferred from homology"/>
<evidence type="ECO:0000256" key="8">
    <source>
        <dbReference type="ARBA" id="ARBA00023242"/>
    </source>
</evidence>
<dbReference type="InterPro" id="IPR045546">
    <property type="entry name" value="Exportin-T_C"/>
</dbReference>
<organism evidence="12 13">
    <name type="scientific">Meira miltonrushii</name>
    <dbReference type="NCBI Taxonomy" id="1280837"/>
    <lineage>
        <taxon>Eukaryota</taxon>
        <taxon>Fungi</taxon>
        <taxon>Dikarya</taxon>
        <taxon>Basidiomycota</taxon>
        <taxon>Ustilaginomycotina</taxon>
        <taxon>Exobasidiomycetes</taxon>
        <taxon>Exobasidiales</taxon>
        <taxon>Brachybasidiaceae</taxon>
        <taxon>Meira</taxon>
    </lineage>
</organism>
<evidence type="ECO:0000259" key="10">
    <source>
        <dbReference type="Pfam" id="PF08389"/>
    </source>
</evidence>